<accession>A0A8S5V340</accession>
<proteinExistence type="predicted"/>
<dbReference type="EMBL" id="BK016188">
    <property type="protein sequence ID" value="DAG01176.1"/>
    <property type="molecule type" value="Genomic_DNA"/>
</dbReference>
<organism evidence="1">
    <name type="scientific">Siphoviridae sp. ctt0c4</name>
    <dbReference type="NCBI Taxonomy" id="2825702"/>
    <lineage>
        <taxon>Viruses</taxon>
        <taxon>Duplodnaviria</taxon>
        <taxon>Heunggongvirae</taxon>
        <taxon>Uroviricota</taxon>
        <taxon>Caudoviricetes</taxon>
    </lineage>
</organism>
<sequence>MHIQLYTLFNNIKRIHIFNNTSFYLCINANIYK</sequence>
<reference evidence="1" key="1">
    <citation type="journal article" date="2021" name="Proc. Natl. Acad. Sci. U.S.A.">
        <title>A Catalog of Tens of Thousands of Viruses from Human Metagenomes Reveals Hidden Associations with Chronic Diseases.</title>
        <authorList>
            <person name="Tisza M.J."/>
            <person name="Buck C.B."/>
        </authorList>
    </citation>
    <scope>NUCLEOTIDE SEQUENCE</scope>
    <source>
        <strain evidence="1">Ctt0c4</strain>
    </source>
</reference>
<protein>
    <submittedName>
        <fullName evidence="1">Uncharacterized protein</fullName>
    </submittedName>
</protein>
<name>A0A8S5V340_9CAUD</name>
<evidence type="ECO:0000313" key="1">
    <source>
        <dbReference type="EMBL" id="DAG01176.1"/>
    </source>
</evidence>